<evidence type="ECO:0000313" key="3">
    <source>
        <dbReference type="Proteomes" id="UP000254919"/>
    </source>
</evidence>
<proteinExistence type="predicted"/>
<accession>A0A379N0J8</accession>
<reference evidence="2 3" key="1">
    <citation type="submission" date="2018-06" db="EMBL/GenBank/DDBJ databases">
        <authorList>
            <consortium name="Pathogen Informatics"/>
            <person name="Doyle S."/>
        </authorList>
    </citation>
    <scope>NUCLEOTIDE SEQUENCE [LARGE SCALE GENOMIC DNA]</scope>
    <source>
        <strain evidence="2 3">NCTC13291</strain>
    </source>
</reference>
<evidence type="ECO:0000313" key="2">
    <source>
        <dbReference type="EMBL" id="SUE39806.1"/>
    </source>
</evidence>
<gene>
    <name evidence="2" type="ORF">NCTC13291_01515</name>
</gene>
<organism evidence="2 3">
    <name type="scientific">Roseomonas mucosa</name>
    <dbReference type="NCBI Taxonomy" id="207340"/>
    <lineage>
        <taxon>Bacteria</taxon>
        <taxon>Pseudomonadati</taxon>
        <taxon>Pseudomonadota</taxon>
        <taxon>Alphaproteobacteria</taxon>
        <taxon>Acetobacterales</taxon>
        <taxon>Roseomonadaceae</taxon>
        <taxon>Roseomonas</taxon>
    </lineage>
</organism>
<name>A0A379N0J8_9PROT</name>
<feature type="region of interest" description="Disordered" evidence="1">
    <location>
        <begin position="1"/>
        <end position="20"/>
    </location>
</feature>
<dbReference type="AlphaFoldDB" id="A0A379N0J8"/>
<sequence length="82" mass="8629">MPSLRLNSARGTKKPVAGPCGAAADRLYTPAFGQGHDSRSAANRSEWKNAMSPVHAIPRGPMRATQLLEPAHPVAICPENAA</sequence>
<dbReference type="EMBL" id="UGVN01000001">
    <property type="protein sequence ID" value="SUE39806.1"/>
    <property type="molecule type" value="Genomic_DNA"/>
</dbReference>
<feature type="compositionally biased region" description="Polar residues" evidence="1">
    <location>
        <begin position="1"/>
        <end position="10"/>
    </location>
</feature>
<dbReference type="Proteomes" id="UP000254919">
    <property type="component" value="Unassembled WGS sequence"/>
</dbReference>
<evidence type="ECO:0000256" key="1">
    <source>
        <dbReference type="SAM" id="MobiDB-lite"/>
    </source>
</evidence>
<protein>
    <submittedName>
        <fullName evidence="2">Uncharacterized protein</fullName>
    </submittedName>
</protein>